<protein>
    <submittedName>
        <fullName evidence="1">Uncharacterized protein</fullName>
    </submittedName>
</protein>
<gene>
    <name evidence="1" type="ORF">DSO57_1038777</name>
</gene>
<dbReference type="EMBL" id="QTSX02006918">
    <property type="protein sequence ID" value="KAJ9051978.1"/>
    <property type="molecule type" value="Genomic_DNA"/>
</dbReference>
<dbReference type="Proteomes" id="UP001165960">
    <property type="component" value="Unassembled WGS sequence"/>
</dbReference>
<comment type="caution">
    <text evidence="1">The sequence shown here is derived from an EMBL/GenBank/DDBJ whole genome shotgun (WGS) entry which is preliminary data.</text>
</comment>
<sequence>MGLLMYYYTKPPVTSLYHVWASQKVVLFPLLLLFLLCCDCIYQSGEEFNYETPLQGFFFVTSDKLLSTMITKRPQPWESNPGLSQAASPQGQPPSRPQFSGFKSGLDLTSENPLKFDEPSLPTMMPPALGVPVNPTNQQAGLATDPRITWATTEEETKIPSIRNVLPRDDLSCDLVKELECSSCKSANEITPAIVATKGCEDLVDGETRAMKIFESFALTDGHTYTLGHQEDAHCHPYNKVT</sequence>
<name>A0ACC2RPM2_9FUNG</name>
<organism evidence="1 2">
    <name type="scientific">Entomophthora muscae</name>
    <dbReference type="NCBI Taxonomy" id="34485"/>
    <lineage>
        <taxon>Eukaryota</taxon>
        <taxon>Fungi</taxon>
        <taxon>Fungi incertae sedis</taxon>
        <taxon>Zoopagomycota</taxon>
        <taxon>Entomophthoromycotina</taxon>
        <taxon>Entomophthoromycetes</taxon>
        <taxon>Entomophthorales</taxon>
        <taxon>Entomophthoraceae</taxon>
        <taxon>Entomophthora</taxon>
    </lineage>
</organism>
<evidence type="ECO:0000313" key="1">
    <source>
        <dbReference type="EMBL" id="KAJ9051978.1"/>
    </source>
</evidence>
<proteinExistence type="predicted"/>
<keyword evidence="2" id="KW-1185">Reference proteome</keyword>
<accession>A0ACC2RPM2</accession>
<evidence type="ECO:0000313" key="2">
    <source>
        <dbReference type="Proteomes" id="UP001165960"/>
    </source>
</evidence>
<reference evidence="1" key="1">
    <citation type="submission" date="2022-04" db="EMBL/GenBank/DDBJ databases">
        <title>Genome of the entomopathogenic fungus Entomophthora muscae.</title>
        <authorList>
            <person name="Elya C."/>
            <person name="Lovett B.R."/>
            <person name="Lee E."/>
            <person name="Macias A.M."/>
            <person name="Hajek A.E."/>
            <person name="De Bivort B.L."/>
            <person name="Kasson M.T."/>
            <person name="De Fine Licht H.H."/>
            <person name="Stajich J.E."/>
        </authorList>
    </citation>
    <scope>NUCLEOTIDE SEQUENCE</scope>
    <source>
        <strain evidence="1">Berkeley</strain>
    </source>
</reference>